<proteinExistence type="predicted"/>
<organism evidence="1 2">
    <name type="scientific">Rhodopirellula halodulae</name>
    <dbReference type="NCBI Taxonomy" id="2894198"/>
    <lineage>
        <taxon>Bacteria</taxon>
        <taxon>Pseudomonadati</taxon>
        <taxon>Planctomycetota</taxon>
        <taxon>Planctomycetia</taxon>
        <taxon>Pirellulales</taxon>
        <taxon>Pirellulaceae</taxon>
        <taxon>Rhodopirellula</taxon>
    </lineage>
</organism>
<name>A0ABS8NN17_9BACT</name>
<evidence type="ECO:0000313" key="1">
    <source>
        <dbReference type="EMBL" id="MCC9644332.1"/>
    </source>
</evidence>
<sequence length="141" mass="16040">MTEDPQQIWTDYYARIRRRRIAEAQIVHSQMAADGVSDDTILALDFLHFGNVESNVRDLAEQLSENYAMTVTRRTDSEYWNADGTTRPDGIGGMNTERCADWVAFMCDVANSYGCVFSTWTLTDPSRRLSWTNETIDVDPG</sequence>
<reference evidence="1" key="1">
    <citation type="submission" date="2021-11" db="EMBL/GenBank/DDBJ databases">
        <title>Genome sequence.</title>
        <authorList>
            <person name="Sun Q."/>
        </authorList>
    </citation>
    <scope>NUCLEOTIDE SEQUENCE</scope>
    <source>
        <strain evidence="1">JC740</strain>
    </source>
</reference>
<accession>A0ABS8NN17</accession>
<dbReference type="Proteomes" id="UP001430306">
    <property type="component" value="Unassembled WGS sequence"/>
</dbReference>
<dbReference type="RefSeq" id="WP_230275671.1">
    <property type="nucleotide sequence ID" value="NZ_JAJKFW010000034.1"/>
</dbReference>
<evidence type="ECO:0000313" key="2">
    <source>
        <dbReference type="Proteomes" id="UP001430306"/>
    </source>
</evidence>
<dbReference type="EMBL" id="JAJKFW010000034">
    <property type="protein sequence ID" value="MCC9644332.1"/>
    <property type="molecule type" value="Genomic_DNA"/>
</dbReference>
<keyword evidence="2" id="KW-1185">Reference proteome</keyword>
<protein>
    <submittedName>
        <fullName evidence="1">Uncharacterized protein</fullName>
    </submittedName>
</protein>
<comment type="caution">
    <text evidence="1">The sequence shown here is derived from an EMBL/GenBank/DDBJ whole genome shotgun (WGS) entry which is preliminary data.</text>
</comment>
<gene>
    <name evidence="1" type="ORF">LOC71_18800</name>
</gene>